<organism evidence="1 2">
    <name type="scientific">Pseudalkalibacillus berkeleyi</name>
    <dbReference type="NCBI Taxonomy" id="1069813"/>
    <lineage>
        <taxon>Bacteria</taxon>
        <taxon>Bacillati</taxon>
        <taxon>Bacillota</taxon>
        <taxon>Bacilli</taxon>
        <taxon>Bacillales</taxon>
        <taxon>Fictibacillaceae</taxon>
        <taxon>Pseudalkalibacillus</taxon>
    </lineage>
</organism>
<sequence length="302" mass="35006">MEYILENVWTTDRNPKQKHVYVKDNVIRYVSERPLKMKCFTVNSSGFDVIPGYVCRDFSIADMDETSIQNCCEDLVKNGCTSVVTIVPLTFPKEYDRKISDLRTKLATMPLDYVIGVQVPMSRISPSLIRTCQKAKIPFINAVVEQEEDLDTVIWEWIRNVNFPYTVPIIADWSQLPLHEKRLQQIQEKWVRLCKEKSIITIEEFPNDKERLTKHQLQCIGLYPKKGSWITGSDVDYLVFERIVSVDGEEIVKYDKNKNPVIVVQNGTVIKVRDDLRLMQGAGKEMKIIRPGIFRVMSNDLL</sequence>
<evidence type="ECO:0008006" key="3">
    <source>
        <dbReference type="Google" id="ProtNLM"/>
    </source>
</evidence>
<reference evidence="1 2" key="1">
    <citation type="submission" date="2022-01" db="EMBL/GenBank/DDBJ databases">
        <title>Alkalihalobacillus sp. EGI L200015, a novel bacterium isolated from a salt lake sediment.</title>
        <authorList>
            <person name="Gao L."/>
            <person name="Fang B.-Z."/>
            <person name="Li W.-J."/>
        </authorList>
    </citation>
    <scope>NUCLEOTIDE SEQUENCE [LARGE SCALE GENOMIC DNA]</scope>
    <source>
        <strain evidence="1 2">KCTC 12718</strain>
    </source>
</reference>
<dbReference type="EMBL" id="JAKIJS010000001">
    <property type="protein sequence ID" value="MCF6137570.1"/>
    <property type="molecule type" value="Genomic_DNA"/>
</dbReference>
<comment type="caution">
    <text evidence="1">The sequence shown here is derived from an EMBL/GenBank/DDBJ whole genome shotgun (WGS) entry which is preliminary data.</text>
</comment>
<dbReference type="Proteomes" id="UP001649381">
    <property type="component" value="Unassembled WGS sequence"/>
</dbReference>
<keyword evidence="2" id="KW-1185">Reference proteome</keyword>
<dbReference type="RefSeq" id="WP_236333280.1">
    <property type="nucleotide sequence ID" value="NZ_JAKIJS010000001.1"/>
</dbReference>
<evidence type="ECO:0000313" key="1">
    <source>
        <dbReference type="EMBL" id="MCF6137570.1"/>
    </source>
</evidence>
<name>A0ABS9H181_9BACL</name>
<evidence type="ECO:0000313" key="2">
    <source>
        <dbReference type="Proteomes" id="UP001649381"/>
    </source>
</evidence>
<accession>A0ABS9H181</accession>
<protein>
    <recommendedName>
        <fullName evidence="3">Amidohydrolase-related domain-containing protein</fullName>
    </recommendedName>
</protein>
<proteinExistence type="predicted"/>
<gene>
    <name evidence="1" type="ORF">L2716_07500</name>
</gene>